<accession>A0A919QIN6</accession>
<dbReference type="Proteomes" id="UP000640052">
    <property type="component" value="Unassembled WGS sequence"/>
</dbReference>
<protein>
    <submittedName>
        <fullName evidence="2">Uncharacterized protein</fullName>
    </submittedName>
</protein>
<organism evidence="2 3">
    <name type="scientific">Acrocarpospora phusangensis</name>
    <dbReference type="NCBI Taxonomy" id="1070424"/>
    <lineage>
        <taxon>Bacteria</taxon>
        <taxon>Bacillati</taxon>
        <taxon>Actinomycetota</taxon>
        <taxon>Actinomycetes</taxon>
        <taxon>Streptosporangiales</taxon>
        <taxon>Streptosporangiaceae</taxon>
        <taxon>Acrocarpospora</taxon>
    </lineage>
</organism>
<dbReference type="EMBL" id="BOOA01000049">
    <property type="protein sequence ID" value="GIH27070.1"/>
    <property type="molecule type" value="Genomic_DNA"/>
</dbReference>
<dbReference type="AlphaFoldDB" id="A0A919QIN6"/>
<evidence type="ECO:0000313" key="2">
    <source>
        <dbReference type="EMBL" id="GIH27070.1"/>
    </source>
</evidence>
<evidence type="ECO:0000313" key="3">
    <source>
        <dbReference type="Proteomes" id="UP000640052"/>
    </source>
</evidence>
<reference evidence="2" key="1">
    <citation type="submission" date="2021-01" db="EMBL/GenBank/DDBJ databases">
        <title>Whole genome shotgun sequence of Acrocarpospora phusangensis NBRC 108782.</title>
        <authorList>
            <person name="Komaki H."/>
            <person name="Tamura T."/>
        </authorList>
    </citation>
    <scope>NUCLEOTIDE SEQUENCE</scope>
    <source>
        <strain evidence="2">NBRC 108782</strain>
    </source>
</reference>
<gene>
    <name evidence="2" type="ORF">Aph01nite_53800</name>
</gene>
<feature type="transmembrane region" description="Helical" evidence="1">
    <location>
        <begin position="175"/>
        <end position="196"/>
    </location>
</feature>
<comment type="caution">
    <text evidence="2">The sequence shown here is derived from an EMBL/GenBank/DDBJ whole genome shotgun (WGS) entry which is preliminary data.</text>
</comment>
<keyword evidence="1" id="KW-0472">Membrane</keyword>
<name>A0A919QIN6_9ACTN</name>
<feature type="transmembrane region" description="Helical" evidence="1">
    <location>
        <begin position="122"/>
        <end position="146"/>
    </location>
</feature>
<evidence type="ECO:0000256" key="1">
    <source>
        <dbReference type="SAM" id="Phobius"/>
    </source>
</evidence>
<keyword evidence="1" id="KW-0812">Transmembrane</keyword>
<keyword evidence="1" id="KW-1133">Transmembrane helix</keyword>
<keyword evidence="3" id="KW-1185">Reference proteome</keyword>
<sequence length="586" mass="64713">MSVEATADNYVAPRRSVLSNATRYLCAAAYIDAEFRDRVIDELLGDPHRAVAPSYGGTNVQPVLSHCLRARRLTIIRDSVITLLLFMALLLNPAGALSTLYLVLPLAILALPLVRRNRTLRIVVIIWAAWTALTLVAAAFVAMLVATVTSGLRSNPFPSSLSPAPSLEQSIAEDLATLGTIFVIGSFVTAIAYWVFQYVLLSSAFRPGDSHHAPSETHGVHRDRQHYVNTAQWGNLTLYDGEDPFIGAGPTNRTWSIVVELDRRRSAPGAISGARRNVTVDPVELHRFIRERLTQMRDDVVNPYESISRLLVSDHLTTRGTFQRADWRAMHPRQPWLDQSHPMIDSNGLPKYALDEEAIAAVIRHPQGALRYYQRVTVGAEGPAITKADGEPVIPGIDREIDISAFIYLAVEGRMMYTQFVVAVLPPCKREYHVIDVLPALSVPQVAWRALRAIRLNLAGEVLFAPFRLVRLLATEFRNAASRPRPERFLAYPFGARQSVREMGAEAEPTTFMQVLDIDKYSKLISQRLTEAVLDFLEDREIDTAAYRQQAAMIVNYGALITGGQVTGPVAAGASAQAMQTQAGAS</sequence>
<proteinExistence type="predicted"/>